<dbReference type="SUPFAM" id="SSF53474">
    <property type="entry name" value="alpha/beta-Hydrolases"/>
    <property type="match status" value="1"/>
</dbReference>
<dbReference type="PROSITE" id="PS50853">
    <property type="entry name" value="FN3"/>
    <property type="match status" value="1"/>
</dbReference>
<dbReference type="InterPro" id="IPR029058">
    <property type="entry name" value="AB_hydrolase_fold"/>
</dbReference>
<dbReference type="RefSeq" id="WP_005362015.1">
    <property type="nucleotide sequence ID" value="NZ_DS264281.1"/>
</dbReference>
<dbReference type="Gene3D" id="2.150.10.10">
    <property type="entry name" value="Serralysin-like metalloprotease, C-terminal"/>
    <property type="match status" value="1"/>
</dbReference>
<dbReference type="Gene3D" id="3.40.50.1820">
    <property type="entry name" value="alpha/beta hydrolase"/>
    <property type="match status" value="1"/>
</dbReference>
<dbReference type="eggNOG" id="COG5492">
    <property type="taxonomic scope" value="Bacteria"/>
</dbReference>
<dbReference type="AlphaFoldDB" id="A5Z4E2"/>
<dbReference type="InterPro" id="IPR046240">
    <property type="entry name" value="DUF6273"/>
</dbReference>
<keyword evidence="1" id="KW-0732">Signal</keyword>
<dbReference type="STRING" id="411463.EUBVEN_00567"/>
<dbReference type="SMART" id="SM00635">
    <property type="entry name" value="BID_2"/>
    <property type="match status" value="1"/>
</dbReference>
<reference evidence="3 4" key="1">
    <citation type="submission" date="2007-03" db="EMBL/GenBank/DDBJ databases">
        <authorList>
            <person name="Fulton L."/>
            <person name="Clifton S."/>
            <person name="Fulton B."/>
            <person name="Xu J."/>
            <person name="Minx P."/>
            <person name="Pepin K.H."/>
            <person name="Johnson M."/>
            <person name="Thiruvilangam P."/>
            <person name="Bhonagiri V."/>
            <person name="Nash W.E."/>
            <person name="Mardis E.R."/>
            <person name="Wilson R.K."/>
        </authorList>
    </citation>
    <scope>NUCLEOTIDE SEQUENCE [LARGE SCALE GENOMIC DNA]</scope>
    <source>
        <strain evidence="3 4">ATCC 27560</strain>
    </source>
</reference>
<evidence type="ECO:0000313" key="3">
    <source>
        <dbReference type="EMBL" id="EDM52185.1"/>
    </source>
</evidence>
<dbReference type="SUPFAM" id="SSF49373">
    <property type="entry name" value="Invasin/intimin cell-adhesion fragments"/>
    <property type="match status" value="1"/>
</dbReference>
<dbReference type="InterPro" id="IPR003343">
    <property type="entry name" value="Big_2"/>
</dbReference>
<accession>A5Z4E2</accession>
<evidence type="ECO:0000259" key="2">
    <source>
        <dbReference type="PROSITE" id="PS50853"/>
    </source>
</evidence>
<protein>
    <submittedName>
        <fullName evidence="3">Type I secretion target GGXGXDXXX repeat (2 copies)</fullName>
    </submittedName>
</protein>
<feature type="signal peptide" evidence="1">
    <location>
        <begin position="1"/>
        <end position="33"/>
    </location>
</feature>
<evidence type="ECO:0000313" key="4">
    <source>
        <dbReference type="Proteomes" id="UP000006000"/>
    </source>
</evidence>
<comment type="caution">
    <text evidence="3">The sequence shown here is derived from an EMBL/GenBank/DDBJ whole genome shotgun (WGS) entry which is preliminary data.</text>
</comment>
<proteinExistence type="predicted"/>
<dbReference type="Pfam" id="PF26363">
    <property type="entry name" value="Phospholipase-like"/>
    <property type="match status" value="1"/>
</dbReference>
<sequence length="1277" mass="141334">MKKHFKKLTSVMLALSLAVTMLPIYGISSTVSAATHTLQNPSKNSNGDTVWDCVWFGSYPQAEVIPSGKYTALDSNLLQDGDTIISDSLYNQLESAAGWSANGDITISGNKYRRIQMSDATCTYRLSRFYNWSDSTTYHYFKYEPIKWRVLSVNGNDAFLLADKGLDDQRYNTSYTSVTWETATIRSWLNGYSASSNDCGTDYTGKNFLDTAFGSSEQRAIKTTAVINDDSIKYGTNGGNNTNDKIFLLSESEVYTDSATSYGFDSDYRESDKARRSKSSTYCKAMGTDSSKSLDYRGNCGWWLRSPGHDANNVASVDCDGYVYGYGYVVGYGNNYAVRPALHLNLSSSNLYSYAGTVCSDGTVSELNKPVKKYEILSKYSNSSVVTYTALAKLGYSTVDSYIGKTVKEFVENEKHNEIKSTTEVNKSWKDLIWSNENVTYTKFYADVIGNYTIVNSMNHNNSTGFYGMCLKNPDGNYIISYRGSEGLHTDIIENYIRSKLKGTAISNKSDDWTTTDFEFALFDSLSEQFDDALNFYKQIKKIADEEGADVTITGHSLGGALAAYVSIETGAKAYCIDGAVGHIVDIAFTDRANVSAGSFAGTDTFNFVNYTDEEGMSSSSFIFDFLVQYAKEGESKKFEKAFSGLVSKIQRTGTSTFVADWIQASNKGYYPMVQYKTSNIFCTTEQNDMFLALAGSHHAMSFITYDKDTDTFKLNDIVEKTSTTSKWSKDVSAIESVSGITSIFKTSRVLLGTTGLDVLKAPSNWLLDRNVSNYIYGGDGTDSLYGYMGDDRLFDNDTGSVMEGGSGNDIYTISLTKKTSSNPIFINDPSGSDELIISNYGVSNNPESELSVIDGNQYIQVAIKTTGKNIYINKNRSKKSTFDIYVSDNGKIKKYTSITGLGTNISAYSRIVANKLSMSKSEDDSIKVIEVKGKAEAVFYDSDGDVIWKPDLTDKISENSEYGYIYKQEERNNLLLYVFDNVASVKILGDDTVSVAVYNFSDDESTIEDCVYKEDFDLSSKSVEFTLRGSDVGMYVVDESTNEKQIIDDAKMIVYAYDIELSENNIIMKEGEQKSIQANITTEGSSDRTVSWNSSDSSVVSVDSEGNLVACSAGTAIITATADYASALCYVTVDTIEETTTALVDATTTLNEILTDKTTEKVTKPRGASTDIAKGSTTKAVNKKKTSIKKVVSKKKSLKIMWKKVSGVNGYQIQYSTSSKFKKAKKITIKKAKITSKTIKKLKAKKKYYVRIRTYITVNGKRKYSIWSKKKSKKTK</sequence>
<dbReference type="Gene3D" id="2.60.40.1080">
    <property type="match status" value="1"/>
</dbReference>
<dbReference type="InterPro" id="IPR011049">
    <property type="entry name" value="Serralysin-like_metalloprot_C"/>
</dbReference>
<evidence type="ECO:0000256" key="1">
    <source>
        <dbReference type="SAM" id="SignalP"/>
    </source>
</evidence>
<dbReference type="InterPro" id="IPR003961">
    <property type="entry name" value="FN3_dom"/>
</dbReference>
<dbReference type="OrthoDB" id="384490at2"/>
<dbReference type="SUPFAM" id="SSF51120">
    <property type="entry name" value="beta-Roll"/>
    <property type="match status" value="1"/>
</dbReference>
<dbReference type="InterPro" id="IPR008964">
    <property type="entry name" value="Invasin/intimin_cell_adhesion"/>
</dbReference>
<dbReference type="Pfam" id="PF19789">
    <property type="entry name" value="DUF6273"/>
    <property type="match status" value="1"/>
</dbReference>
<dbReference type="InterPro" id="IPR013783">
    <property type="entry name" value="Ig-like_fold"/>
</dbReference>
<dbReference type="SUPFAM" id="SSF49265">
    <property type="entry name" value="Fibronectin type III"/>
    <property type="match status" value="1"/>
</dbReference>
<dbReference type="InterPro" id="IPR036116">
    <property type="entry name" value="FN3_sf"/>
</dbReference>
<dbReference type="EMBL" id="AAVL02000027">
    <property type="protein sequence ID" value="EDM52185.1"/>
    <property type="molecule type" value="Genomic_DNA"/>
</dbReference>
<gene>
    <name evidence="3" type="ORF">EUBVEN_00567</name>
</gene>
<reference evidence="3 4" key="2">
    <citation type="submission" date="2007-04" db="EMBL/GenBank/DDBJ databases">
        <title>Draft genome sequence of Eubacterium ventriosum (ATCC 27560).</title>
        <authorList>
            <person name="Sudarsanam P."/>
            <person name="Ley R."/>
            <person name="Guruge J."/>
            <person name="Turnbaugh P.J."/>
            <person name="Mahowald M."/>
            <person name="Liep D."/>
            <person name="Gordon J."/>
        </authorList>
    </citation>
    <scope>NUCLEOTIDE SEQUENCE [LARGE SCALE GENOMIC DNA]</scope>
    <source>
        <strain evidence="3 4">ATCC 27560</strain>
    </source>
</reference>
<name>A5Z4E2_9FIRM</name>
<dbReference type="HOGENOM" id="CLU_263398_0_0_9"/>
<feature type="domain" description="Fibronectin type-III" evidence="2">
    <location>
        <begin position="1185"/>
        <end position="1277"/>
    </location>
</feature>
<dbReference type="Proteomes" id="UP000006000">
    <property type="component" value="Unassembled WGS sequence"/>
</dbReference>
<dbReference type="Pfam" id="PF02368">
    <property type="entry name" value="Big_2"/>
    <property type="match status" value="1"/>
</dbReference>
<organism evidence="3 4">
    <name type="scientific">Eubacterium ventriosum ATCC 27560</name>
    <dbReference type="NCBI Taxonomy" id="411463"/>
    <lineage>
        <taxon>Bacteria</taxon>
        <taxon>Bacillati</taxon>
        <taxon>Bacillota</taxon>
        <taxon>Clostridia</taxon>
        <taxon>Eubacteriales</taxon>
        <taxon>Eubacteriaceae</taxon>
        <taxon>Eubacterium</taxon>
    </lineage>
</organism>
<dbReference type="Gene3D" id="2.60.40.10">
    <property type="entry name" value="Immunoglobulins"/>
    <property type="match status" value="1"/>
</dbReference>
<feature type="chain" id="PRO_5002690223" evidence="1">
    <location>
        <begin position="34"/>
        <end position="1277"/>
    </location>
</feature>